<dbReference type="AlphaFoldDB" id="A0ABC8TGT8"/>
<organism evidence="2 3">
    <name type="scientific">Ilex paraguariensis</name>
    <name type="common">yerba mate</name>
    <dbReference type="NCBI Taxonomy" id="185542"/>
    <lineage>
        <taxon>Eukaryota</taxon>
        <taxon>Viridiplantae</taxon>
        <taxon>Streptophyta</taxon>
        <taxon>Embryophyta</taxon>
        <taxon>Tracheophyta</taxon>
        <taxon>Spermatophyta</taxon>
        <taxon>Magnoliopsida</taxon>
        <taxon>eudicotyledons</taxon>
        <taxon>Gunneridae</taxon>
        <taxon>Pentapetalae</taxon>
        <taxon>asterids</taxon>
        <taxon>campanulids</taxon>
        <taxon>Aquifoliales</taxon>
        <taxon>Aquifoliaceae</taxon>
        <taxon>Ilex</taxon>
    </lineage>
</organism>
<sequence>MLEVACGKRPVKLRGMPDDIILMEWVLGKWKQGAILEASDPRLEGSRPSMRQVVQFLDANAMLPEEFMDAEGIGMAALMGNEFSNEFATTFPSSTFGDASTTNDLASTSLLGSGR</sequence>
<comment type="caution">
    <text evidence="2">The sequence shown here is derived from an EMBL/GenBank/DDBJ whole genome shotgun (WGS) entry which is preliminary data.</text>
</comment>
<evidence type="ECO:0000256" key="1">
    <source>
        <dbReference type="SAM" id="MobiDB-lite"/>
    </source>
</evidence>
<accession>A0ABC8TGT8</accession>
<evidence type="ECO:0000313" key="2">
    <source>
        <dbReference type="EMBL" id="CAK9168665.1"/>
    </source>
</evidence>
<dbReference type="EMBL" id="CAUOFW020005130">
    <property type="protein sequence ID" value="CAK9168665.1"/>
    <property type="molecule type" value="Genomic_DNA"/>
</dbReference>
<reference evidence="2 3" key="1">
    <citation type="submission" date="2024-02" db="EMBL/GenBank/DDBJ databases">
        <authorList>
            <person name="Vignale AGUSTIN F."/>
            <person name="Sosa J E."/>
            <person name="Modenutti C."/>
        </authorList>
    </citation>
    <scope>NUCLEOTIDE SEQUENCE [LARGE SCALE GENOMIC DNA]</scope>
</reference>
<feature type="region of interest" description="Disordered" evidence="1">
    <location>
        <begin position="95"/>
        <end position="115"/>
    </location>
</feature>
<proteinExistence type="predicted"/>
<dbReference type="Proteomes" id="UP001642360">
    <property type="component" value="Unassembled WGS sequence"/>
</dbReference>
<name>A0ABC8TGT8_9AQUA</name>
<keyword evidence="3" id="KW-1185">Reference proteome</keyword>
<gene>
    <name evidence="2" type="ORF">ILEXP_LOCUS38068</name>
</gene>
<protein>
    <submittedName>
        <fullName evidence="2">Uncharacterized protein</fullName>
    </submittedName>
</protein>
<evidence type="ECO:0000313" key="3">
    <source>
        <dbReference type="Proteomes" id="UP001642360"/>
    </source>
</evidence>